<dbReference type="GO" id="GO:0016567">
    <property type="term" value="P:protein ubiquitination"/>
    <property type="evidence" value="ECO:0007669"/>
    <property type="project" value="InterPro"/>
</dbReference>
<evidence type="ECO:0000259" key="10">
    <source>
        <dbReference type="PROSITE" id="PS51873"/>
    </source>
</evidence>
<keyword evidence="3" id="KW-0677">Repeat</keyword>
<dbReference type="PROSITE" id="PS50089">
    <property type="entry name" value="ZF_RING_2"/>
    <property type="match status" value="1"/>
</dbReference>
<dbReference type="AlphaFoldDB" id="A0A7J5XFQ5"/>
<evidence type="ECO:0000256" key="6">
    <source>
        <dbReference type="ARBA" id="ARBA00022833"/>
    </source>
</evidence>
<gene>
    <name evidence="11" type="ORF">F7725_027985</name>
</gene>
<evidence type="ECO:0000256" key="5">
    <source>
        <dbReference type="ARBA" id="ARBA00022786"/>
    </source>
</evidence>
<dbReference type="InterPro" id="IPR013083">
    <property type="entry name" value="Znf_RING/FYVE/PHD"/>
</dbReference>
<dbReference type="Gene3D" id="1.20.120.1750">
    <property type="match status" value="1"/>
</dbReference>
<keyword evidence="4 7" id="KW-0863">Zinc-finger</keyword>
<evidence type="ECO:0000256" key="1">
    <source>
        <dbReference type="ARBA" id="ARBA00022679"/>
    </source>
</evidence>
<evidence type="ECO:0000256" key="8">
    <source>
        <dbReference type="SAM" id="MobiDB-lite"/>
    </source>
</evidence>
<evidence type="ECO:0000313" key="12">
    <source>
        <dbReference type="Proteomes" id="UP000518266"/>
    </source>
</evidence>
<evidence type="ECO:0000256" key="2">
    <source>
        <dbReference type="ARBA" id="ARBA00022723"/>
    </source>
</evidence>
<dbReference type="CDD" id="cd16628">
    <property type="entry name" value="RING-HC_RBR_RNF14"/>
    <property type="match status" value="1"/>
</dbReference>
<sequence>MRTSRSRKTNCSPWRVFDSEEFVRNESKFAGEIRACVELPAGFNVLLKEVSDQLTDLYQAIGGAVVLFSWVQFLKEDALKFLDIHTLLELPSEEHSLQEPSNAALLEQRTINPSKVRTHNLCKPDLSERSLEEENPRVFLTDGHDHSNQISSDASEAKQISEFTADHQNDLSSAAGKLKHGQEEFLNEGDVSASLLLSSSSSDPLDQSEQGAASLPPHSSESSQNEDQTLSGLSLIPSQTLLSQLLIHNAAQKQKMFATTVFDCGVCFEGWLGSDCVQLPECGQIFCRACLGKFCKLQIKEGNVRGVTCPDADCPATPTPAQMWCTALGLPVVRPSLWRSPAVPPSALCAALPSASAAGRPTMEQKKGLMALWDDYASGSKQRQRLLENRYGRKIMRETVEDCLSEDWIVFNSKNCPHCFCRIQVSRYCVHLLQKSCNLALIARELMSADDQLFTDNHFITVYISDCVLYKNRGCNMMTCSKCLNRFCWACLDRLQTGASQHFVDSRCAADYREY</sequence>
<organism evidence="11 12">
    <name type="scientific">Dissostichus mawsoni</name>
    <name type="common">Antarctic cod</name>
    <dbReference type="NCBI Taxonomy" id="36200"/>
    <lineage>
        <taxon>Eukaryota</taxon>
        <taxon>Metazoa</taxon>
        <taxon>Chordata</taxon>
        <taxon>Craniata</taxon>
        <taxon>Vertebrata</taxon>
        <taxon>Euteleostomi</taxon>
        <taxon>Actinopterygii</taxon>
        <taxon>Neopterygii</taxon>
        <taxon>Teleostei</taxon>
        <taxon>Neoteleostei</taxon>
        <taxon>Acanthomorphata</taxon>
        <taxon>Eupercaria</taxon>
        <taxon>Perciformes</taxon>
        <taxon>Notothenioidei</taxon>
        <taxon>Nototheniidae</taxon>
        <taxon>Dissostichus</taxon>
    </lineage>
</organism>
<keyword evidence="1" id="KW-0808">Transferase</keyword>
<dbReference type="Gene3D" id="3.30.40.10">
    <property type="entry name" value="Zinc/RING finger domain, C3HC4 (zinc finger)"/>
    <property type="match status" value="1"/>
</dbReference>
<evidence type="ECO:0008006" key="13">
    <source>
        <dbReference type="Google" id="ProtNLM"/>
    </source>
</evidence>
<dbReference type="GO" id="GO:0008270">
    <property type="term" value="F:zinc ion binding"/>
    <property type="evidence" value="ECO:0007669"/>
    <property type="project" value="UniProtKB-KW"/>
</dbReference>
<dbReference type="PANTHER" id="PTHR11685">
    <property type="entry name" value="RBR FAMILY RING FINGER AND IBR DOMAIN-CONTAINING"/>
    <property type="match status" value="1"/>
</dbReference>
<dbReference type="InterPro" id="IPR031127">
    <property type="entry name" value="E3_UB_ligase_RBR"/>
</dbReference>
<feature type="domain" description="RING-type" evidence="9">
    <location>
        <begin position="264"/>
        <end position="310"/>
    </location>
</feature>
<evidence type="ECO:0000256" key="4">
    <source>
        <dbReference type="ARBA" id="ARBA00022771"/>
    </source>
</evidence>
<reference evidence="11 12" key="1">
    <citation type="submission" date="2020-03" db="EMBL/GenBank/DDBJ databases">
        <title>Dissostichus mawsoni Genome sequencing and assembly.</title>
        <authorList>
            <person name="Park H."/>
        </authorList>
    </citation>
    <scope>NUCLEOTIDE SEQUENCE [LARGE SCALE GENOMIC DNA]</scope>
    <source>
        <strain evidence="11">DM0001</strain>
        <tissue evidence="11">Muscle</tissue>
    </source>
</reference>
<dbReference type="Proteomes" id="UP000518266">
    <property type="component" value="Unassembled WGS sequence"/>
</dbReference>
<dbReference type="SUPFAM" id="SSF57850">
    <property type="entry name" value="RING/U-box"/>
    <property type="match status" value="2"/>
</dbReference>
<dbReference type="InterPro" id="IPR001841">
    <property type="entry name" value="Znf_RING"/>
</dbReference>
<dbReference type="GO" id="GO:0004842">
    <property type="term" value="F:ubiquitin-protein transferase activity"/>
    <property type="evidence" value="ECO:0007669"/>
    <property type="project" value="InterPro"/>
</dbReference>
<evidence type="ECO:0000256" key="7">
    <source>
        <dbReference type="PROSITE-ProRule" id="PRU00175"/>
    </source>
</evidence>
<keyword evidence="6" id="KW-0862">Zinc</keyword>
<keyword evidence="2" id="KW-0479">Metal-binding</keyword>
<protein>
    <recommendedName>
        <fullName evidence="13">RBR-type E3 ubiquitin transferase</fullName>
    </recommendedName>
</protein>
<accession>A0A7J5XFQ5</accession>
<evidence type="ECO:0000256" key="3">
    <source>
        <dbReference type="ARBA" id="ARBA00022737"/>
    </source>
</evidence>
<feature type="region of interest" description="Disordered" evidence="8">
    <location>
        <begin position="197"/>
        <end position="230"/>
    </location>
</feature>
<evidence type="ECO:0000259" key="9">
    <source>
        <dbReference type="PROSITE" id="PS50089"/>
    </source>
</evidence>
<keyword evidence="5" id="KW-0833">Ubl conjugation pathway</keyword>
<proteinExistence type="predicted"/>
<evidence type="ECO:0000313" key="11">
    <source>
        <dbReference type="EMBL" id="KAF3835427.1"/>
    </source>
</evidence>
<dbReference type="PROSITE" id="PS51873">
    <property type="entry name" value="TRIAD"/>
    <property type="match status" value="1"/>
</dbReference>
<dbReference type="OrthoDB" id="1431934at2759"/>
<feature type="domain" description="RING-type" evidence="10">
    <location>
        <begin position="260"/>
        <end position="512"/>
    </location>
</feature>
<dbReference type="InterPro" id="IPR044066">
    <property type="entry name" value="TRIAD_supradom"/>
</dbReference>
<dbReference type="InterPro" id="IPR031128">
    <property type="entry name" value="RNF14_RING-HC_Zfn"/>
</dbReference>
<comment type="caution">
    <text evidence="11">The sequence shown here is derived from an EMBL/GenBank/DDBJ whole genome shotgun (WGS) entry which is preliminary data.</text>
</comment>
<name>A0A7J5XFQ5_DISMA</name>
<feature type="compositionally biased region" description="Polar residues" evidence="8">
    <location>
        <begin position="203"/>
        <end position="230"/>
    </location>
</feature>
<keyword evidence="12" id="KW-1185">Reference proteome</keyword>
<dbReference type="EMBL" id="JAAKFY010000025">
    <property type="protein sequence ID" value="KAF3835427.1"/>
    <property type="molecule type" value="Genomic_DNA"/>
</dbReference>